<dbReference type="InterPro" id="IPR000305">
    <property type="entry name" value="GIY-YIG_endonuc"/>
</dbReference>
<dbReference type="EMBL" id="BARU01011086">
    <property type="protein sequence ID" value="GAH40996.1"/>
    <property type="molecule type" value="Genomic_DNA"/>
</dbReference>
<feature type="domain" description="GIY-YIG" evidence="1">
    <location>
        <begin position="42"/>
        <end position="124"/>
    </location>
</feature>
<organism evidence="2">
    <name type="scientific">marine sediment metagenome</name>
    <dbReference type="NCBI Taxonomy" id="412755"/>
    <lineage>
        <taxon>unclassified sequences</taxon>
        <taxon>metagenomes</taxon>
        <taxon>ecological metagenomes</taxon>
    </lineage>
</organism>
<dbReference type="SUPFAM" id="SSF82771">
    <property type="entry name" value="GIY-YIG endonuclease"/>
    <property type="match status" value="1"/>
</dbReference>
<dbReference type="Gene3D" id="3.40.1440.10">
    <property type="entry name" value="GIY-YIG endonuclease"/>
    <property type="match status" value="1"/>
</dbReference>
<sequence length="127" mass="14904">MNGINDYLDEFKESLKNAGATEIHEFTIKELTKQKEWGEWSHRKGVYIFKEKENIVYVGRALNTLGSRVYSQINAFGDPDWDRIIKDDLNTMIVICVNDNMRHIASALENFLIEKIKPRPEFNKRIQ</sequence>
<gene>
    <name evidence="2" type="ORF">S03H2_20918</name>
</gene>
<reference evidence="2" key="1">
    <citation type="journal article" date="2014" name="Front. Microbiol.">
        <title>High frequency of phylogenetically diverse reductive dehalogenase-homologous genes in deep subseafloor sedimentary metagenomes.</title>
        <authorList>
            <person name="Kawai M."/>
            <person name="Futagami T."/>
            <person name="Toyoda A."/>
            <person name="Takaki Y."/>
            <person name="Nishi S."/>
            <person name="Hori S."/>
            <person name="Arai W."/>
            <person name="Tsubouchi T."/>
            <person name="Morono Y."/>
            <person name="Uchiyama I."/>
            <person name="Ito T."/>
            <person name="Fujiyama A."/>
            <person name="Inagaki F."/>
            <person name="Takami H."/>
        </authorList>
    </citation>
    <scope>NUCLEOTIDE SEQUENCE</scope>
    <source>
        <strain evidence="2">Expedition CK06-06</strain>
    </source>
</reference>
<evidence type="ECO:0000313" key="2">
    <source>
        <dbReference type="EMBL" id="GAH40996.1"/>
    </source>
</evidence>
<accession>X1F5W4</accession>
<comment type="caution">
    <text evidence="2">The sequence shown here is derived from an EMBL/GenBank/DDBJ whole genome shotgun (WGS) entry which is preliminary data.</text>
</comment>
<evidence type="ECO:0000259" key="1">
    <source>
        <dbReference type="PROSITE" id="PS50164"/>
    </source>
</evidence>
<name>X1F5W4_9ZZZZ</name>
<dbReference type="InterPro" id="IPR035901">
    <property type="entry name" value="GIY-YIG_endonuc_sf"/>
</dbReference>
<protein>
    <recommendedName>
        <fullName evidence="1">GIY-YIG domain-containing protein</fullName>
    </recommendedName>
</protein>
<dbReference type="PROSITE" id="PS50164">
    <property type="entry name" value="GIY_YIG"/>
    <property type="match status" value="1"/>
</dbReference>
<proteinExistence type="predicted"/>
<dbReference type="AlphaFoldDB" id="X1F5W4"/>